<organism evidence="7 8">
    <name type="scientific">Trematosphaeria pertusa</name>
    <dbReference type="NCBI Taxonomy" id="390896"/>
    <lineage>
        <taxon>Eukaryota</taxon>
        <taxon>Fungi</taxon>
        <taxon>Dikarya</taxon>
        <taxon>Ascomycota</taxon>
        <taxon>Pezizomycotina</taxon>
        <taxon>Dothideomycetes</taxon>
        <taxon>Pleosporomycetidae</taxon>
        <taxon>Pleosporales</taxon>
        <taxon>Massarineae</taxon>
        <taxon>Trematosphaeriaceae</taxon>
        <taxon>Trematosphaeria</taxon>
    </lineage>
</organism>
<evidence type="ECO:0000256" key="6">
    <source>
        <dbReference type="SAM" id="SignalP"/>
    </source>
</evidence>
<dbReference type="SUPFAM" id="SSF52058">
    <property type="entry name" value="L domain-like"/>
    <property type="match status" value="2"/>
</dbReference>
<comment type="subcellular location">
    <subcellularLocation>
        <location evidence="1">Secreted</location>
        <location evidence="1">Cell wall</location>
    </subcellularLocation>
</comment>
<keyword evidence="2" id="KW-0134">Cell wall</keyword>
<evidence type="ECO:0000256" key="4">
    <source>
        <dbReference type="ARBA" id="ARBA00022729"/>
    </source>
</evidence>
<dbReference type="PANTHER" id="PTHR31018">
    <property type="entry name" value="SPORULATION-SPECIFIC PROTEIN-RELATED"/>
    <property type="match status" value="1"/>
</dbReference>
<evidence type="ECO:0000256" key="1">
    <source>
        <dbReference type="ARBA" id="ARBA00004191"/>
    </source>
</evidence>
<gene>
    <name evidence="7" type="ORF">BU26DRAFT_17164</name>
</gene>
<dbReference type="Gene3D" id="3.80.20.20">
    <property type="entry name" value="Receptor L-domain"/>
    <property type="match status" value="1"/>
</dbReference>
<evidence type="ECO:0000256" key="2">
    <source>
        <dbReference type="ARBA" id="ARBA00022512"/>
    </source>
</evidence>
<dbReference type="InterPro" id="IPR051648">
    <property type="entry name" value="CWI-Assembly_Regulator"/>
</dbReference>
<accession>A0A6A6J1L4</accession>
<dbReference type="InterPro" id="IPR036941">
    <property type="entry name" value="Rcpt_L-dom_sf"/>
</dbReference>
<dbReference type="RefSeq" id="XP_033691241.1">
    <property type="nucleotide sequence ID" value="XM_033820278.1"/>
</dbReference>
<name>A0A6A6J1L4_9PLEO</name>
<dbReference type="Proteomes" id="UP000800094">
    <property type="component" value="Unassembled WGS sequence"/>
</dbReference>
<protein>
    <submittedName>
        <fullName evidence="7">GPI-anchored cell wall organization protein Ecm33</fullName>
    </submittedName>
</protein>
<dbReference type="GO" id="GO:0009986">
    <property type="term" value="C:cell surface"/>
    <property type="evidence" value="ECO:0007669"/>
    <property type="project" value="TreeGrafter"/>
</dbReference>
<sequence>MSPLLRLALPALAAAGTAYAACSNSATATVQNSGDASALASCTTFSGSIAIATGTTDDIALDGIQQIKGNLVADSNSGIQRISGADLETITGTLEINDVPQLASLNFPKLSEVNIVKMQGLPNLQTLGFDAEVTKASQIDIQNTFLENLQGLNIEEADVINIANNPQIAEIDMQVGNVTQQLTLSYNNADVNVSFPNLIWANNATFRACGSIQMQSLEALNDSLGIFESNLETFAAPNLTKVEKFLAIVGNKNLNNISFPQLANLGGNLQIANNSNLHEIDGFPSLEQVMGAFDISGNITKIETPKLNLVKGVFNLQSTGDIGSVCDSFYDPLRDKGRLPKTNTGSSKPTGAASPLNVPQSYMGLAGLAAVFLL</sequence>
<dbReference type="OrthoDB" id="536881at2759"/>
<dbReference type="PANTHER" id="PTHR31018:SF3">
    <property type="entry name" value="RECEPTOR PROTEIN-TYROSINE KINASE"/>
    <property type="match status" value="1"/>
</dbReference>
<feature type="signal peptide" evidence="6">
    <location>
        <begin position="1"/>
        <end position="20"/>
    </location>
</feature>
<evidence type="ECO:0000313" key="8">
    <source>
        <dbReference type="Proteomes" id="UP000800094"/>
    </source>
</evidence>
<dbReference type="GO" id="GO:0031505">
    <property type="term" value="P:fungal-type cell wall organization"/>
    <property type="evidence" value="ECO:0007669"/>
    <property type="project" value="TreeGrafter"/>
</dbReference>
<dbReference type="GO" id="GO:0009277">
    <property type="term" value="C:fungal-type cell wall"/>
    <property type="evidence" value="ECO:0007669"/>
    <property type="project" value="TreeGrafter"/>
</dbReference>
<evidence type="ECO:0000256" key="5">
    <source>
        <dbReference type="ARBA" id="ARBA00023180"/>
    </source>
</evidence>
<dbReference type="EMBL" id="ML987189">
    <property type="protein sequence ID" value="KAF2256237.1"/>
    <property type="molecule type" value="Genomic_DNA"/>
</dbReference>
<evidence type="ECO:0000256" key="3">
    <source>
        <dbReference type="ARBA" id="ARBA00022525"/>
    </source>
</evidence>
<dbReference type="AlphaFoldDB" id="A0A6A6J1L4"/>
<dbReference type="Pfam" id="PF12454">
    <property type="entry name" value="Ecm33"/>
    <property type="match status" value="1"/>
</dbReference>
<feature type="chain" id="PRO_5025580502" evidence="6">
    <location>
        <begin position="21"/>
        <end position="374"/>
    </location>
</feature>
<keyword evidence="8" id="KW-1185">Reference proteome</keyword>
<reference evidence="7" key="1">
    <citation type="journal article" date="2020" name="Stud. Mycol.">
        <title>101 Dothideomycetes genomes: a test case for predicting lifestyles and emergence of pathogens.</title>
        <authorList>
            <person name="Haridas S."/>
            <person name="Albert R."/>
            <person name="Binder M."/>
            <person name="Bloem J."/>
            <person name="Labutti K."/>
            <person name="Salamov A."/>
            <person name="Andreopoulos B."/>
            <person name="Baker S."/>
            <person name="Barry K."/>
            <person name="Bills G."/>
            <person name="Bluhm B."/>
            <person name="Cannon C."/>
            <person name="Castanera R."/>
            <person name="Culley D."/>
            <person name="Daum C."/>
            <person name="Ezra D."/>
            <person name="Gonzalez J."/>
            <person name="Henrissat B."/>
            <person name="Kuo A."/>
            <person name="Liang C."/>
            <person name="Lipzen A."/>
            <person name="Lutzoni F."/>
            <person name="Magnuson J."/>
            <person name="Mondo S."/>
            <person name="Nolan M."/>
            <person name="Ohm R."/>
            <person name="Pangilinan J."/>
            <person name="Park H.-J."/>
            <person name="Ramirez L."/>
            <person name="Alfaro M."/>
            <person name="Sun H."/>
            <person name="Tritt A."/>
            <person name="Yoshinaga Y."/>
            <person name="Zwiers L.-H."/>
            <person name="Turgeon B."/>
            <person name="Goodwin S."/>
            <person name="Spatafora J."/>
            <person name="Crous P."/>
            <person name="Grigoriev I."/>
        </authorList>
    </citation>
    <scope>NUCLEOTIDE SEQUENCE</scope>
    <source>
        <strain evidence="7">CBS 122368</strain>
    </source>
</reference>
<dbReference type="GO" id="GO:0005886">
    <property type="term" value="C:plasma membrane"/>
    <property type="evidence" value="ECO:0007669"/>
    <property type="project" value="TreeGrafter"/>
</dbReference>
<proteinExistence type="predicted"/>
<dbReference type="GeneID" id="54573608"/>
<keyword evidence="5" id="KW-0325">Glycoprotein</keyword>
<evidence type="ECO:0000313" key="7">
    <source>
        <dbReference type="EMBL" id="KAF2256237.1"/>
    </source>
</evidence>
<keyword evidence="4 6" id="KW-0732">Signal</keyword>
<keyword evidence="3" id="KW-0964">Secreted</keyword>